<dbReference type="NCBIfam" id="TIGR00484">
    <property type="entry name" value="EF-G"/>
    <property type="match status" value="1"/>
</dbReference>
<evidence type="ECO:0000256" key="7">
    <source>
        <dbReference type="HAMAP-Rule" id="MF_00054"/>
    </source>
</evidence>
<reference evidence="11" key="1">
    <citation type="submission" date="2016-07" db="EMBL/GenBank/DDBJ databases">
        <title>Frankia sp. NRRL B-16219 Genome sequencing.</title>
        <authorList>
            <person name="Ghodhbane-Gtari F."/>
            <person name="Swanson E."/>
            <person name="Gueddou A."/>
            <person name="Louati M."/>
            <person name="Nouioui I."/>
            <person name="Hezbri K."/>
            <person name="Abebe-Akele F."/>
            <person name="Simpson S."/>
            <person name="Morris K."/>
            <person name="Thomas K."/>
            <person name="Gtari M."/>
            <person name="Tisa L.S."/>
        </authorList>
    </citation>
    <scope>NUCLEOTIDE SEQUENCE [LARGE SCALE GENOMIC DNA]</scope>
    <source>
        <strain evidence="11">NRRL B-16219</strain>
    </source>
</reference>
<dbReference type="SMART" id="SM00889">
    <property type="entry name" value="EFG_IV"/>
    <property type="match status" value="1"/>
</dbReference>
<dbReference type="InterPro" id="IPR005225">
    <property type="entry name" value="Small_GTP-bd"/>
</dbReference>
<dbReference type="SUPFAM" id="SSF54211">
    <property type="entry name" value="Ribosomal protein S5 domain 2-like"/>
    <property type="match status" value="1"/>
</dbReference>
<dbReference type="Gene3D" id="3.30.70.870">
    <property type="entry name" value="Elongation Factor G (Translational Gtpase), domain 3"/>
    <property type="match status" value="1"/>
</dbReference>
<keyword evidence="11" id="KW-1185">Reference proteome</keyword>
<dbReference type="RefSeq" id="WP_071066147.1">
    <property type="nucleotide sequence ID" value="NZ_MAXA01000246.1"/>
</dbReference>
<dbReference type="GO" id="GO:0005737">
    <property type="term" value="C:cytoplasm"/>
    <property type="evidence" value="ECO:0007669"/>
    <property type="project" value="UniProtKB-SubCell"/>
</dbReference>
<dbReference type="NCBIfam" id="NF009379">
    <property type="entry name" value="PRK12740.1-3"/>
    <property type="match status" value="1"/>
</dbReference>
<dbReference type="GO" id="GO:0032790">
    <property type="term" value="P:ribosome disassembly"/>
    <property type="evidence" value="ECO:0007669"/>
    <property type="project" value="TreeGrafter"/>
</dbReference>
<dbReference type="InterPro" id="IPR005517">
    <property type="entry name" value="Transl_elong_EFG/EF2_IV"/>
</dbReference>
<dbReference type="CDD" id="cd16262">
    <property type="entry name" value="EFG_III"/>
    <property type="match status" value="1"/>
</dbReference>
<feature type="binding site" evidence="7">
    <location>
        <begin position="137"/>
        <end position="140"/>
    </location>
    <ligand>
        <name>GTP</name>
        <dbReference type="ChEBI" id="CHEBI:37565"/>
    </ligand>
</feature>
<dbReference type="InterPro" id="IPR031157">
    <property type="entry name" value="G_TR_CS"/>
</dbReference>
<dbReference type="PROSITE" id="PS51722">
    <property type="entry name" value="G_TR_2"/>
    <property type="match status" value="1"/>
</dbReference>
<dbReference type="Gene3D" id="3.40.50.300">
    <property type="entry name" value="P-loop containing nucleotide triphosphate hydrolases"/>
    <property type="match status" value="1"/>
</dbReference>
<dbReference type="FunFam" id="3.30.70.870:FF:000001">
    <property type="entry name" value="Elongation factor G"/>
    <property type="match status" value="1"/>
</dbReference>
<dbReference type="SMART" id="SM00838">
    <property type="entry name" value="EFG_C"/>
    <property type="match status" value="1"/>
</dbReference>
<dbReference type="SUPFAM" id="SSF50447">
    <property type="entry name" value="Translation proteins"/>
    <property type="match status" value="1"/>
</dbReference>
<dbReference type="GO" id="GO:0003924">
    <property type="term" value="F:GTPase activity"/>
    <property type="evidence" value="ECO:0007669"/>
    <property type="project" value="InterPro"/>
</dbReference>
<dbReference type="InterPro" id="IPR004540">
    <property type="entry name" value="Transl_elong_EFG/EF2"/>
</dbReference>
<dbReference type="GO" id="GO:0005525">
    <property type="term" value="F:GTP binding"/>
    <property type="evidence" value="ECO:0007669"/>
    <property type="project" value="UniProtKB-UniRule"/>
</dbReference>
<comment type="similarity">
    <text evidence="1 7">Belongs to the TRAFAC class translation factor GTPase superfamily. Classic translation factor GTPase family. EF-G/EF-2 subfamily.</text>
</comment>
<dbReference type="HAMAP" id="MF_00054_B">
    <property type="entry name" value="EF_G_EF_2_B"/>
    <property type="match status" value="1"/>
</dbReference>
<dbReference type="Proteomes" id="UP000179769">
    <property type="component" value="Unassembled WGS sequence"/>
</dbReference>
<dbReference type="FunFam" id="2.40.30.10:FF:000006">
    <property type="entry name" value="Elongation factor G"/>
    <property type="match status" value="1"/>
</dbReference>
<evidence type="ECO:0000256" key="5">
    <source>
        <dbReference type="ARBA" id="ARBA00023134"/>
    </source>
</evidence>
<dbReference type="FunFam" id="3.40.50.300:FF:000029">
    <property type="entry name" value="Elongation factor G"/>
    <property type="match status" value="1"/>
</dbReference>
<gene>
    <name evidence="7" type="primary">fusA</name>
    <name evidence="10" type="ORF">BBK14_07055</name>
</gene>
<dbReference type="InterPro" id="IPR020568">
    <property type="entry name" value="Ribosomal_Su5_D2-typ_SF"/>
</dbReference>
<dbReference type="OrthoDB" id="9801472at2"/>
<dbReference type="SUPFAM" id="SSF54980">
    <property type="entry name" value="EF-G C-terminal domain-like"/>
    <property type="match status" value="2"/>
</dbReference>
<dbReference type="Pfam" id="PF03764">
    <property type="entry name" value="EFG_IV"/>
    <property type="match status" value="1"/>
</dbReference>
<dbReference type="FunFam" id="3.30.230.10:FF:000003">
    <property type="entry name" value="Elongation factor G"/>
    <property type="match status" value="1"/>
</dbReference>
<keyword evidence="3 7" id="KW-0251">Elongation factor</keyword>
<proteinExistence type="inferred from homology"/>
<dbReference type="InterPro" id="IPR047872">
    <property type="entry name" value="EFG_IV"/>
</dbReference>
<dbReference type="NCBIfam" id="TIGR00231">
    <property type="entry name" value="small_GTP"/>
    <property type="match status" value="1"/>
</dbReference>
<dbReference type="Pfam" id="PF00009">
    <property type="entry name" value="GTP_EFTU"/>
    <property type="match status" value="1"/>
</dbReference>
<accession>A0A1S1PI37</accession>
<dbReference type="InterPro" id="IPR009022">
    <property type="entry name" value="EFG_III"/>
</dbReference>
<dbReference type="InterPro" id="IPR041095">
    <property type="entry name" value="EFG_II"/>
</dbReference>
<evidence type="ECO:0000256" key="2">
    <source>
        <dbReference type="ARBA" id="ARBA00022741"/>
    </source>
</evidence>
<comment type="function">
    <text evidence="6 7">Catalyzes the GTP-dependent ribosomal translocation step during translation elongation. During this step, the ribosome changes from the pre-translocational (PRE) to the post-translocational (POST) state as the newly formed A-site-bound peptidyl-tRNA and P-site-bound deacylated tRNA move to the P and E sites, respectively. Catalyzes the coordinated movement of the two tRNA molecules, the mRNA and conformational changes in the ribosome.</text>
</comment>
<evidence type="ECO:0000313" key="10">
    <source>
        <dbReference type="EMBL" id="OHV22528.1"/>
    </source>
</evidence>
<feature type="binding site" evidence="7">
    <location>
        <begin position="19"/>
        <end position="26"/>
    </location>
    <ligand>
        <name>GTP</name>
        <dbReference type="ChEBI" id="CHEBI:37565"/>
    </ligand>
</feature>
<feature type="domain" description="Tr-type G" evidence="9">
    <location>
        <begin position="10"/>
        <end position="285"/>
    </location>
</feature>
<dbReference type="CDD" id="cd03713">
    <property type="entry name" value="EFG_mtEFG_C"/>
    <property type="match status" value="1"/>
</dbReference>
<protein>
    <recommendedName>
        <fullName evidence="7 8">Elongation factor G</fullName>
        <shortName evidence="7">EF-G</shortName>
    </recommendedName>
</protein>
<dbReference type="InterPro" id="IPR035649">
    <property type="entry name" value="EFG_V"/>
</dbReference>
<dbReference type="Gene3D" id="3.30.230.10">
    <property type="match status" value="1"/>
</dbReference>
<evidence type="ECO:0000256" key="6">
    <source>
        <dbReference type="ARBA" id="ARBA00024731"/>
    </source>
</evidence>
<keyword evidence="7" id="KW-0963">Cytoplasm</keyword>
<dbReference type="Gene3D" id="2.40.30.10">
    <property type="entry name" value="Translation factors"/>
    <property type="match status" value="1"/>
</dbReference>
<sequence>MAADARAALAATRNIGIMAHIDAGKTTTTERILFYTGVNYKIGEVHEGGATMDWMEQEQERGITITSAATTCSWRDHTINIIDTPGHVDFTVEVERSLRVLDGAVAVFDAVAGVEPQSETVWKQADRYDVPRIAFVNKMDRVGAEFHRCVDMMVDRLDATPAVIQLPWGVEADFRGVIDLIRMKGLLWHTEDKGASFETVDIPTDHAEAAQEWREKLVETVAENDDELMELYLEGVEPTEEQLMAALRRSTVASKVNPVLCGSAFKNKGVQPMLDAVVDFLPSPTDIGSVTGHAVGKEETEIVREADDDAPFSALAFKIMSDPYVGKLTYIRVYSGKITSGTAVLNSTKDRKERIGRILQMHANHREDRDGVGAGQIVAVVGLKNTTTGDTLCDPNSPVILESMIFPAPVIDVAIEPKTKADQQKLGTAIQRLTEEDPTFQVRTDEETGQTVIAGMGELHLEVFVDRMRREYGVEANVGKPQVAYRETIRRKVEKVDYTHKKQTGGSGQYARVIIDLEPSGGDGGGYEFENKVTGGRIPREFIPSVDAGCQEAMEFGVLAGYPLVDVKVTLRDGQFHEVDSSELAFKIAGSMAFKDAARKADPVILEPMMSVEVTTPEDHMGDVIGDLNSRRGQIQAMDERGGSRIVKALVPLSEMFGYVGDLRSKTSGRASYSMQFDSYAEVPQNVAKDIIAKARGE</sequence>
<dbReference type="PANTHER" id="PTHR43261:SF1">
    <property type="entry name" value="RIBOSOME-RELEASING FACTOR 2, MITOCHONDRIAL"/>
    <property type="match status" value="1"/>
</dbReference>
<dbReference type="NCBIfam" id="NF009381">
    <property type="entry name" value="PRK12740.1-5"/>
    <property type="match status" value="1"/>
</dbReference>
<dbReference type="FunFam" id="3.30.70.240:FF:000001">
    <property type="entry name" value="Elongation factor G"/>
    <property type="match status" value="1"/>
</dbReference>
<dbReference type="Pfam" id="PF14492">
    <property type="entry name" value="EFG_III"/>
    <property type="match status" value="1"/>
</dbReference>
<evidence type="ECO:0000259" key="9">
    <source>
        <dbReference type="PROSITE" id="PS51722"/>
    </source>
</evidence>
<feature type="binding site" evidence="7">
    <location>
        <begin position="83"/>
        <end position="87"/>
    </location>
    <ligand>
        <name>GTP</name>
        <dbReference type="ChEBI" id="CHEBI:37565"/>
    </ligand>
</feature>
<dbReference type="AlphaFoldDB" id="A0A1S1PI37"/>
<dbReference type="PROSITE" id="PS00301">
    <property type="entry name" value="G_TR_1"/>
    <property type="match status" value="1"/>
</dbReference>
<dbReference type="InterPro" id="IPR000795">
    <property type="entry name" value="T_Tr_GTP-bd_dom"/>
</dbReference>
<keyword evidence="4 7" id="KW-0648">Protein biosynthesis</keyword>
<keyword evidence="2 7" id="KW-0547">Nucleotide-binding</keyword>
<evidence type="ECO:0000256" key="1">
    <source>
        <dbReference type="ARBA" id="ARBA00005870"/>
    </source>
</evidence>
<dbReference type="CDD" id="cd04088">
    <property type="entry name" value="EFG_mtEFG_II"/>
    <property type="match status" value="1"/>
</dbReference>
<dbReference type="SUPFAM" id="SSF52540">
    <property type="entry name" value="P-loop containing nucleoside triphosphate hydrolases"/>
    <property type="match status" value="1"/>
</dbReference>
<dbReference type="Pfam" id="PF00679">
    <property type="entry name" value="EFG_C"/>
    <property type="match status" value="1"/>
</dbReference>
<dbReference type="InterPro" id="IPR000640">
    <property type="entry name" value="EFG_V-like"/>
</dbReference>
<name>A0A1S1PI37_9ACTN</name>
<dbReference type="InterPro" id="IPR009000">
    <property type="entry name" value="Transl_B-barrel_sf"/>
</dbReference>
<evidence type="ECO:0000256" key="4">
    <source>
        <dbReference type="ARBA" id="ARBA00022917"/>
    </source>
</evidence>
<dbReference type="PRINTS" id="PR00315">
    <property type="entry name" value="ELONGATNFCT"/>
</dbReference>
<dbReference type="CDD" id="cd01434">
    <property type="entry name" value="EFG_mtEFG1_IV"/>
    <property type="match status" value="1"/>
</dbReference>
<keyword evidence="5 7" id="KW-0342">GTP-binding</keyword>
<dbReference type="GO" id="GO:0003746">
    <property type="term" value="F:translation elongation factor activity"/>
    <property type="evidence" value="ECO:0007669"/>
    <property type="project" value="UniProtKB-UniRule"/>
</dbReference>
<evidence type="ECO:0000256" key="3">
    <source>
        <dbReference type="ARBA" id="ARBA00022768"/>
    </source>
</evidence>
<comment type="subcellular location">
    <subcellularLocation>
        <location evidence="7">Cytoplasm</location>
    </subcellularLocation>
</comment>
<comment type="caution">
    <text evidence="10">The sequence shown here is derived from an EMBL/GenBank/DDBJ whole genome shotgun (WGS) entry which is preliminary data.</text>
</comment>
<dbReference type="InterPro" id="IPR014721">
    <property type="entry name" value="Ribsml_uS5_D2-typ_fold_subgr"/>
</dbReference>
<dbReference type="EMBL" id="MAXA01000246">
    <property type="protein sequence ID" value="OHV22528.1"/>
    <property type="molecule type" value="Genomic_DNA"/>
</dbReference>
<dbReference type="InterPro" id="IPR035647">
    <property type="entry name" value="EFG_III/V"/>
</dbReference>
<dbReference type="InterPro" id="IPR053905">
    <property type="entry name" value="EF-G-like_DII"/>
</dbReference>
<evidence type="ECO:0000313" key="11">
    <source>
        <dbReference type="Proteomes" id="UP000179769"/>
    </source>
</evidence>
<dbReference type="PANTHER" id="PTHR43261">
    <property type="entry name" value="TRANSLATION ELONGATION FACTOR G-RELATED"/>
    <property type="match status" value="1"/>
</dbReference>
<evidence type="ECO:0000256" key="8">
    <source>
        <dbReference type="NCBIfam" id="TIGR00484"/>
    </source>
</evidence>
<dbReference type="InterPro" id="IPR027417">
    <property type="entry name" value="P-loop_NTPase"/>
</dbReference>
<organism evidence="10 11">
    <name type="scientific">Parafrankia soli</name>
    <dbReference type="NCBI Taxonomy" id="2599596"/>
    <lineage>
        <taxon>Bacteria</taxon>
        <taxon>Bacillati</taxon>
        <taxon>Actinomycetota</taxon>
        <taxon>Actinomycetes</taxon>
        <taxon>Frankiales</taxon>
        <taxon>Frankiaceae</taxon>
        <taxon>Parafrankia</taxon>
    </lineage>
</organism>
<dbReference type="Gene3D" id="3.30.70.240">
    <property type="match status" value="1"/>
</dbReference>
<dbReference type="Pfam" id="PF22042">
    <property type="entry name" value="EF-G_D2"/>
    <property type="match status" value="1"/>
</dbReference>
<dbReference type="CDD" id="cd01886">
    <property type="entry name" value="EF-G"/>
    <property type="match status" value="1"/>
</dbReference>